<evidence type="ECO:0000256" key="2">
    <source>
        <dbReference type="ARBA" id="ARBA00007698"/>
    </source>
</evidence>
<evidence type="ECO:0000256" key="1">
    <source>
        <dbReference type="ARBA" id="ARBA00001936"/>
    </source>
</evidence>
<keyword evidence="7" id="KW-0687">Ribonucleoprotein</keyword>
<dbReference type="SMART" id="SM00156">
    <property type="entry name" value="PP2Ac"/>
    <property type="match status" value="1"/>
</dbReference>
<dbReference type="PANTHER" id="PTHR11668:SF496">
    <property type="entry name" value="SERINE_THREONINE-PROTEIN PHOSPHATASE"/>
    <property type="match status" value="1"/>
</dbReference>
<dbReference type="GO" id="GO:0005737">
    <property type="term" value="C:cytoplasm"/>
    <property type="evidence" value="ECO:0007669"/>
    <property type="project" value="TreeGrafter"/>
</dbReference>
<dbReference type="InterPro" id="IPR029052">
    <property type="entry name" value="Metallo-depent_PP-like"/>
</dbReference>
<dbReference type="GO" id="GO:0005840">
    <property type="term" value="C:ribosome"/>
    <property type="evidence" value="ECO:0007669"/>
    <property type="project" value="UniProtKB-KW"/>
</dbReference>
<evidence type="ECO:0000256" key="9">
    <source>
        <dbReference type="SAM" id="MobiDB-lite"/>
    </source>
</evidence>
<dbReference type="Gene3D" id="1.10.1900.20">
    <property type="entry name" value="Ribosomal protein L20"/>
    <property type="match status" value="1"/>
</dbReference>
<organism evidence="11 12">
    <name type="scientific">Parthenolecanium corni</name>
    <dbReference type="NCBI Taxonomy" id="536013"/>
    <lineage>
        <taxon>Eukaryota</taxon>
        <taxon>Metazoa</taxon>
        <taxon>Ecdysozoa</taxon>
        <taxon>Arthropoda</taxon>
        <taxon>Hexapoda</taxon>
        <taxon>Insecta</taxon>
        <taxon>Pterygota</taxon>
        <taxon>Neoptera</taxon>
        <taxon>Paraneoptera</taxon>
        <taxon>Hemiptera</taxon>
        <taxon>Sternorrhyncha</taxon>
        <taxon>Coccoidea</taxon>
        <taxon>Coccidae</taxon>
        <taxon>Parthenolecanium</taxon>
    </lineage>
</organism>
<dbReference type="GO" id="GO:0006412">
    <property type="term" value="P:translation"/>
    <property type="evidence" value="ECO:0007669"/>
    <property type="project" value="InterPro"/>
</dbReference>
<protein>
    <recommendedName>
        <fullName evidence="8">Serine/threonine-protein phosphatase</fullName>
        <ecNumber evidence="8">3.1.3.16</ecNumber>
    </recommendedName>
</protein>
<comment type="similarity">
    <text evidence="2">Belongs to the bacterial ribosomal protein bL20 family.</text>
</comment>
<keyword evidence="3" id="KW-0479">Metal-binding</keyword>
<dbReference type="EMBL" id="JBBCAQ010000006">
    <property type="protein sequence ID" value="KAK7603840.1"/>
    <property type="molecule type" value="Genomic_DNA"/>
</dbReference>
<dbReference type="GO" id="GO:1990904">
    <property type="term" value="C:ribonucleoprotein complex"/>
    <property type="evidence" value="ECO:0007669"/>
    <property type="project" value="UniProtKB-KW"/>
</dbReference>
<evidence type="ECO:0000256" key="5">
    <source>
        <dbReference type="ARBA" id="ARBA00022980"/>
    </source>
</evidence>
<evidence type="ECO:0000256" key="3">
    <source>
        <dbReference type="ARBA" id="ARBA00022723"/>
    </source>
</evidence>
<dbReference type="GO" id="GO:0004722">
    <property type="term" value="F:protein serine/threonine phosphatase activity"/>
    <property type="evidence" value="ECO:0007669"/>
    <property type="project" value="UniProtKB-EC"/>
</dbReference>
<dbReference type="EC" id="3.1.3.16" evidence="8"/>
<dbReference type="GO" id="GO:0046872">
    <property type="term" value="F:metal ion binding"/>
    <property type="evidence" value="ECO:0007669"/>
    <property type="project" value="UniProtKB-KW"/>
</dbReference>
<dbReference type="SUPFAM" id="SSF56300">
    <property type="entry name" value="Metallo-dependent phosphatases"/>
    <property type="match status" value="1"/>
</dbReference>
<dbReference type="GO" id="GO:0003735">
    <property type="term" value="F:structural constituent of ribosome"/>
    <property type="evidence" value="ECO:0007669"/>
    <property type="project" value="InterPro"/>
</dbReference>
<feature type="domain" description="Serine/threonine specific protein phosphatases" evidence="10">
    <location>
        <begin position="157"/>
        <end position="162"/>
    </location>
</feature>
<dbReference type="SUPFAM" id="SSF74731">
    <property type="entry name" value="Ribosomal protein L20"/>
    <property type="match status" value="1"/>
</dbReference>
<dbReference type="GO" id="GO:0019843">
    <property type="term" value="F:rRNA binding"/>
    <property type="evidence" value="ECO:0007669"/>
    <property type="project" value="InterPro"/>
</dbReference>
<keyword evidence="5" id="KW-0689">Ribosomal protein</keyword>
<dbReference type="PROSITE" id="PS00125">
    <property type="entry name" value="SER_THR_PHOSPHATASE"/>
    <property type="match status" value="1"/>
</dbReference>
<accession>A0AAN9TRF7</accession>
<proteinExistence type="inferred from homology"/>
<dbReference type="Pfam" id="PF00149">
    <property type="entry name" value="Metallophos"/>
    <property type="match status" value="1"/>
</dbReference>
<feature type="compositionally biased region" description="Basic residues" evidence="9">
    <location>
        <begin position="1"/>
        <end position="11"/>
    </location>
</feature>
<dbReference type="Proteomes" id="UP001367676">
    <property type="component" value="Unassembled WGS sequence"/>
</dbReference>
<dbReference type="GO" id="GO:0005634">
    <property type="term" value="C:nucleus"/>
    <property type="evidence" value="ECO:0007669"/>
    <property type="project" value="TreeGrafter"/>
</dbReference>
<feature type="region of interest" description="Disordered" evidence="9">
    <location>
        <begin position="1"/>
        <end position="22"/>
    </location>
</feature>
<dbReference type="InterPro" id="IPR004843">
    <property type="entry name" value="Calcineurin-like_PHP"/>
</dbReference>
<evidence type="ECO:0000256" key="6">
    <source>
        <dbReference type="ARBA" id="ARBA00023211"/>
    </source>
</evidence>
<keyword evidence="6" id="KW-0464">Manganese</keyword>
<feature type="compositionally biased region" description="Low complexity" evidence="9">
    <location>
        <begin position="12"/>
        <end position="21"/>
    </location>
</feature>
<dbReference type="PANTHER" id="PTHR11668">
    <property type="entry name" value="SERINE/THREONINE PROTEIN PHOSPHATASE"/>
    <property type="match status" value="1"/>
</dbReference>
<evidence type="ECO:0000256" key="8">
    <source>
        <dbReference type="RuleBase" id="RU004273"/>
    </source>
</evidence>
<dbReference type="InterPro" id="IPR035566">
    <property type="entry name" value="Ribosomal_protein_bL20_C"/>
</dbReference>
<dbReference type="PRINTS" id="PR00114">
    <property type="entry name" value="STPHPHTASE"/>
</dbReference>
<evidence type="ECO:0000259" key="10">
    <source>
        <dbReference type="PROSITE" id="PS00125"/>
    </source>
</evidence>
<dbReference type="InterPro" id="IPR050341">
    <property type="entry name" value="PP1_catalytic_subunit"/>
</dbReference>
<sequence length="488" mass="54866">MNKKSPSKGKGKSAAAAPTGPATGGGGNIPDIVIAKLLDRKNFSFYKDLQNIECKAPSNFSKQCVLNGNEVNWLVNKMRDIVANEPVMSDVAPPVMIVGDIHGQFRDLLLVLDCIKTPPTMNFLFLGDYVDRGEYSIECICLLMAYKIKYPKGVIMLRGNHEAASSTRAYGFYAECSVRFPGSDLWQNFMKLFNIMPVAATVANKQMLCMHGGLSPDLHELADVNKIKRPSDIPPKGLLTDLMWADPDKDEMGWNPNIDRGISYTFGADIVAKFTKKHELACIVRAHQVVKNGFEFFAKRKLCTLFTAPNYCGVFKNDGACMKVEPGLKITIIRLFVGMSWNKNCVALCPGKVKFTSEVFDPNFDNPLTLAQFGHRRGQKIWKKYIHVIPAEEHNRFKLVDLQELRIESGAREHGLARWQLVEGIQRCLILLNRRCLADIAIWEPRTFKALTDVAKTKIHLENDLSYDGMNPKDVSHVVRKDLLQDKK</sequence>
<evidence type="ECO:0000313" key="12">
    <source>
        <dbReference type="Proteomes" id="UP001367676"/>
    </source>
</evidence>
<keyword evidence="12" id="KW-1185">Reference proteome</keyword>
<name>A0AAN9TRF7_9HEMI</name>
<dbReference type="Gene3D" id="3.60.21.10">
    <property type="match status" value="1"/>
</dbReference>
<comment type="caution">
    <text evidence="11">The sequence shown here is derived from an EMBL/GenBank/DDBJ whole genome shotgun (WGS) entry which is preliminary data.</text>
</comment>
<keyword evidence="4 8" id="KW-0378">Hydrolase</keyword>
<dbReference type="Pfam" id="PF00453">
    <property type="entry name" value="Ribosomal_L20"/>
    <property type="match status" value="1"/>
</dbReference>
<dbReference type="InterPro" id="IPR006186">
    <property type="entry name" value="Ser/Thr-sp_prot-phosphatase"/>
</dbReference>
<evidence type="ECO:0000256" key="4">
    <source>
        <dbReference type="ARBA" id="ARBA00022801"/>
    </source>
</evidence>
<evidence type="ECO:0000313" key="11">
    <source>
        <dbReference type="EMBL" id="KAK7603840.1"/>
    </source>
</evidence>
<comment type="cofactor">
    <cofactor evidence="1">
        <name>Mn(2+)</name>
        <dbReference type="ChEBI" id="CHEBI:29035"/>
    </cofactor>
</comment>
<gene>
    <name evidence="11" type="ORF">V9T40_003839</name>
</gene>
<dbReference type="FunFam" id="3.60.21.10:FF:000212">
    <property type="entry name" value="Serine/threonine-protein phosphatase"/>
    <property type="match status" value="1"/>
</dbReference>
<evidence type="ECO:0000256" key="7">
    <source>
        <dbReference type="ARBA" id="ARBA00023274"/>
    </source>
</evidence>
<comment type="similarity">
    <text evidence="8">Belongs to the PPP phosphatase family.</text>
</comment>
<comment type="catalytic activity">
    <reaction evidence="8">
        <text>O-phospho-L-threonyl-[protein] + H2O = L-threonyl-[protein] + phosphate</text>
        <dbReference type="Rhea" id="RHEA:47004"/>
        <dbReference type="Rhea" id="RHEA-COMP:11060"/>
        <dbReference type="Rhea" id="RHEA-COMP:11605"/>
        <dbReference type="ChEBI" id="CHEBI:15377"/>
        <dbReference type="ChEBI" id="CHEBI:30013"/>
        <dbReference type="ChEBI" id="CHEBI:43474"/>
        <dbReference type="ChEBI" id="CHEBI:61977"/>
        <dbReference type="EC" id="3.1.3.16"/>
    </reaction>
</comment>
<dbReference type="AlphaFoldDB" id="A0AAN9TRF7"/>
<dbReference type="InterPro" id="IPR005813">
    <property type="entry name" value="Ribosomal_bL20"/>
</dbReference>
<reference evidence="11 12" key="1">
    <citation type="submission" date="2024-03" db="EMBL/GenBank/DDBJ databases">
        <title>Adaptation during the transition from Ophiocordyceps entomopathogen to insect associate is accompanied by gene loss and intensified selection.</title>
        <authorList>
            <person name="Ward C.M."/>
            <person name="Onetto C.A."/>
            <person name="Borneman A.R."/>
        </authorList>
    </citation>
    <scope>NUCLEOTIDE SEQUENCE [LARGE SCALE GENOMIC DNA]</scope>
    <source>
        <strain evidence="11">AWRI1</strain>
        <tissue evidence="11">Single Adult Female</tissue>
    </source>
</reference>